<feature type="compositionally biased region" description="Low complexity" evidence="1">
    <location>
        <begin position="388"/>
        <end position="401"/>
    </location>
</feature>
<comment type="caution">
    <text evidence="4">The sequence shown here is derived from an EMBL/GenBank/DDBJ whole genome shotgun (WGS) entry which is preliminary data.</text>
</comment>
<keyword evidence="5" id="KW-1185">Reference proteome</keyword>
<feature type="compositionally biased region" description="Polar residues" evidence="1">
    <location>
        <begin position="402"/>
        <end position="417"/>
    </location>
</feature>
<evidence type="ECO:0000259" key="3">
    <source>
        <dbReference type="Pfam" id="PF13579"/>
    </source>
</evidence>
<proteinExistence type="predicted"/>
<evidence type="ECO:0000313" key="5">
    <source>
        <dbReference type="Proteomes" id="UP000197468"/>
    </source>
</evidence>
<evidence type="ECO:0000259" key="2">
    <source>
        <dbReference type="Pfam" id="PF00534"/>
    </source>
</evidence>
<dbReference type="CDD" id="cd03794">
    <property type="entry name" value="GT4_WbuB-like"/>
    <property type="match status" value="1"/>
</dbReference>
<dbReference type="Proteomes" id="UP000197468">
    <property type="component" value="Unassembled WGS sequence"/>
</dbReference>
<dbReference type="Gene3D" id="3.40.50.2000">
    <property type="entry name" value="Glycogen Phosphorylase B"/>
    <property type="match status" value="2"/>
</dbReference>
<dbReference type="SUPFAM" id="SSF53756">
    <property type="entry name" value="UDP-Glycosyltransferase/glycogen phosphorylase"/>
    <property type="match status" value="1"/>
</dbReference>
<reference evidence="4 5" key="1">
    <citation type="journal article" date="2008" name="Int. J. Syst. Evol. Microbiol.">
        <title>Description of Roseateles aquatilis sp. nov. and Roseateles terrae sp. nov., in the class Betaproteobacteria, and emended description of the genus Roseateles.</title>
        <authorList>
            <person name="Gomila M."/>
            <person name="Bowien B."/>
            <person name="Falsen E."/>
            <person name="Moore E.R."/>
            <person name="Lalucat J."/>
        </authorList>
    </citation>
    <scope>NUCLEOTIDE SEQUENCE [LARGE SCALE GENOMIC DNA]</scope>
    <source>
        <strain evidence="4 5">CCUG 48205</strain>
    </source>
</reference>
<dbReference type="PANTHER" id="PTHR45947">
    <property type="entry name" value="SULFOQUINOVOSYL TRANSFERASE SQD2"/>
    <property type="match status" value="1"/>
</dbReference>
<protein>
    <submittedName>
        <fullName evidence="4">Glycosyltransferase WbuB</fullName>
    </submittedName>
</protein>
<gene>
    <name evidence="4" type="ORF">CDN99_00760</name>
</gene>
<dbReference type="PANTHER" id="PTHR45947:SF3">
    <property type="entry name" value="SULFOQUINOVOSYL TRANSFERASE SQD2"/>
    <property type="match status" value="1"/>
</dbReference>
<dbReference type="RefSeq" id="WP_088382217.1">
    <property type="nucleotide sequence ID" value="NZ_NIOF01000001.1"/>
</dbReference>
<dbReference type="InterPro" id="IPR028098">
    <property type="entry name" value="Glyco_trans_4-like_N"/>
</dbReference>
<dbReference type="Pfam" id="PF13579">
    <property type="entry name" value="Glyco_trans_4_4"/>
    <property type="match status" value="1"/>
</dbReference>
<name>A0A246JLJ3_9BURK</name>
<evidence type="ECO:0000256" key="1">
    <source>
        <dbReference type="SAM" id="MobiDB-lite"/>
    </source>
</evidence>
<feature type="domain" description="Glycosyltransferase subfamily 4-like N-terminal" evidence="3">
    <location>
        <begin position="14"/>
        <end position="183"/>
    </location>
</feature>
<keyword evidence="4" id="KW-0808">Transferase</keyword>
<dbReference type="AlphaFoldDB" id="A0A246JLJ3"/>
<accession>A0A246JLJ3</accession>
<dbReference type="Pfam" id="PF00534">
    <property type="entry name" value="Glycos_transf_1"/>
    <property type="match status" value="1"/>
</dbReference>
<feature type="region of interest" description="Disordered" evidence="1">
    <location>
        <begin position="388"/>
        <end position="426"/>
    </location>
</feature>
<dbReference type="EMBL" id="NIOF01000001">
    <property type="protein sequence ID" value="OWQ93069.1"/>
    <property type="molecule type" value="Genomic_DNA"/>
</dbReference>
<dbReference type="InterPro" id="IPR050194">
    <property type="entry name" value="Glycosyltransferase_grp1"/>
</dbReference>
<dbReference type="GO" id="GO:0016757">
    <property type="term" value="F:glycosyltransferase activity"/>
    <property type="evidence" value="ECO:0007669"/>
    <property type="project" value="InterPro"/>
</dbReference>
<dbReference type="InterPro" id="IPR001296">
    <property type="entry name" value="Glyco_trans_1"/>
</dbReference>
<sequence>MKILYHHRTASKDGQAVHIEEMIGSLRALGHEVHVVAPGGESAPEDKARMGDDAGWVHRLRARLPKWVYELLELAYSLVAYRRLAAAAKVFQPDLIYERYNLYLLSGLMLKKRLGLPLLLEVNAPLADERDKFGGLALPRLARWAEGVVWRGADAVLPVTKVLGAMVAARGVPPQRLVVIPNGINEEHFDAAPSPEDAKQALGWDGALVLGFTGFVRDWHGMDRVIRWMATDAAPGNARLLVVGDGPAREDLERLALALRLGERVRFTGVISRDEVPRHVAAFDIALQPAVVAYASPLKLFEYLALGKAIVAPRQPNIEEVLDDDVNALLFDPAEAGALETLLARLASDAALRRRLGEGAHATIGRLHLTWLGNAQRVVALGQSLRAGGAEAGPGPATPATQVMSPTGPMNATNPTNADGAKDVKA</sequence>
<feature type="domain" description="Glycosyl transferase family 1" evidence="2">
    <location>
        <begin position="201"/>
        <end position="360"/>
    </location>
</feature>
<evidence type="ECO:0000313" key="4">
    <source>
        <dbReference type="EMBL" id="OWQ93069.1"/>
    </source>
</evidence>
<dbReference type="OrthoDB" id="509705at2"/>
<organism evidence="4 5">
    <name type="scientific">Roseateles aquatilis</name>
    <dbReference type="NCBI Taxonomy" id="431061"/>
    <lineage>
        <taxon>Bacteria</taxon>
        <taxon>Pseudomonadati</taxon>
        <taxon>Pseudomonadota</taxon>
        <taxon>Betaproteobacteria</taxon>
        <taxon>Burkholderiales</taxon>
        <taxon>Sphaerotilaceae</taxon>
        <taxon>Roseateles</taxon>
    </lineage>
</organism>